<evidence type="ECO:0000256" key="3">
    <source>
        <dbReference type="ARBA" id="ARBA00023163"/>
    </source>
</evidence>
<dbReference type="InterPro" id="IPR036388">
    <property type="entry name" value="WH-like_DNA-bd_sf"/>
</dbReference>
<gene>
    <name evidence="5" type="ORF">GRI89_13930</name>
</gene>
<keyword evidence="3" id="KW-0804">Transcription</keyword>
<comment type="caution">
    <text evidence="5">The sequence shown here is derived from an EMBL/GenBank/DDBJ whole genome shotgun (WGS) entry which is preliminary data.</text>
</comment>
<feature type="domain" description="HTH gntR-type" evidence="4">
    <location>
        <begin position="14"/>
        <end position="81"/>
    </location>
</feature>
<dbReference type="SUPFAM" id="SSF46785">
    <property type="entry name" value="Winged helix' DNA-binding domain"/>
    <property type="match status" value="1"/>
</dbReference>
<dbReference type="GO" id="GO:0003677">
    <property type="term" value="F:DNA binding"/>
    <property type="evidence" value="ECO:0007669"/>
    <property type="project" value="UniProtKB-KW"/>
</dbReference>
<dbReference type="RefSeq" id="WP_159796880.1">
    <property type="nucleotide sequence ID" value="NZ_WTYM01000054.1"/>
</dbReference>
<keyword evidence="2" id="KW-0238">DNA-binding</keyword>
<dbReference type="SMART" id="SM00345">
    <property type="entry name" value="HTH_GNTR"/>
    <property type="match status" value="1"/>
</dbReference>
<dbReference type="SMART" id="SM00895">
    <property type="entry name" value="FCD"/>
    <property type="match status" value="1"/>
</dbReference>
<reference evidence="5 6" key="1">
    <citation type="submission" date="2019-12" db="EMBL/GenBank/DDBJ databases">
        <title>Genomic-based taxomic classification of the family Erythrobacteraceae.</title>
        <authorList>
            <person name="Xu L."/>
        </authorList>
    </citation>
    <scope>NUCLEOTIDE SEQUENCE [LARGE SCALE GENOMIC DNA]</scope>
    <source>
        <strain evidence="5 6">MCCC 1K01500</strain>
    </source>
</reference>
<dbReference type="EMBL" id="WTYM01000054">
    <property type="protein sequence ID" value="MXO60639.1"/>
    <property type="molecule type" value="Genomic_DNA"/>
</dbReference>
<name>A0A6I4SZ33_9SPHN</name>
<dbReference type="Proteomes" id="UP000433652">
    <property type="component" value="Unassembled WGS sequence"/>
</dbReference>
<dbReference type="Pfam" id="PF00392">
    <property type="entry name" value="GntR"/>
    <property type="match status" value="1"/>
</dbReference>
<keyword evidence="1" id="KW-0805">Transcription regulation</keyword>
<organism evidence="5 6">
    <name type="scientific">Croceibacterium salegens</name>
    <dbReference type="NCBI Taxonomy" id="1737568"/>
    <lineage>
        <taxon>Bacteria</taxon>
        <taxon>Pseudomonadati</taxon>
        <taxon>Pseudomonadota</taxon>
        <taxon>Alphaproteobacteria</taxon>
        <taxon>Sphingomonadales</taxon>
        <taxon>Erythrobacteraceae</taxon>
        <taxon>Croceibacterium</taxon>
    </lineage>
</organism>
<dbReference type="AlphaFoldDB" id="A0A6I4SZ33"/>
<dbReference type="InterPro" id="IPR000524">
    <property type="entry name" value="Tscrpt_reg_HTH_GntR"/>
</dbReference>
<keyword evidence="6" id="KW-1185">Reference proteome</keyword>
<evidence type="ECO:0000256" key="2">
    <source>
        <dbReference type="ARBA" id="ARBA00023125"/>
    </source>
</evidence>
<dbReference type="InterPro" id="IPR011711">
    <property type="entry name" value="GntR_C"/>
</dbReference>
<dbReference type="SUPFAM" id="SSF48008">
    <property type="entry name" value="GntR ligand-binding domain-like"/>
    <property type="match status" value="1"/>
</dbReference>
<dbReference type="InterPro" id="IPR008920">
    <property type="entry name" value="TF_FadR/GntR_C"/>
</dbReference>
<dbReference type="OrthoDB" id="7846328at2"/>
<dbReference type="InterPro" id="IPR036390">
    <property type="entry name" value="WH_DNA-bd_sf"/>
</dbReference>
<dbReference type="PROSITE" id="PS50949">
    <property type="entry name" value="HTH_GNTR"/>
    <property type="match status" value="1"/>
</dbReference>
<accession>A0A6I4SZ33</accession>
<dbReference type="Gene3D" id="1.10.10.10">
    <property type="entry name" value="Winged helix-like DNA-binding domain superfamily/Winged helix DNA-binding domain"/>
    <property type="match status" value="1"/>
</dbReference>
<dbReference type="Gene3D" id="1.20.120.530">
    <property type="entry name" value="GntR ligand-binding domain-like"/>
    <property type="match status" value="1"/>
</dbReference>
<evidence type="ECO:0000256" key="1">
    <source>
        <dbReference type="ARBA" id="ARBA00023015"/>
    </source>
</evidence>
<dbReference type="GO" id="GO:0003700">
    <property type="term" value="F:DNA-binding transcription factor activity"/>
    <property type="evidence" value="ECO:0007669"/>
    <property type="project" value="InterPro"/>
</dbReference>
<dbReference type="Pfam" id="PF07729">
    <property type="entry name" value="FCD"/>
    <property type="match status" value="1"/>
</dbReference>
<dbReference type="PANTHER" id="PTHR43537">
    <property type="entry name" value="TRANSCRIPTIONAL REGULATOR, GNTR FAMILY"/>
    <property type="match status" value="1"/>
</dbReference>
<evidence type="ECO:0000313" key="5">
    <source>
        <dbReference type="EMBL" id="MXO60639.1"/>
    </source>
</evidence>
<evidence type="ECO:0000313" key="6">
    <source>
        <dbReference type="Proteomes" id="UP000433652"/>
    </source>
</evidence>
<proteinExistence type="predicted"/>
<sequence length="221" mass="24178">MPPGKHTGEKIPLGQTREHVMREIIRGLYDGQFKPGQRIRESQLTAAYKISRGPAREALNALAAMNILTLIPQRGAVVRTLTIPEAIDTLIVAQSLIGLAARLAAECDKSETALAKLKNASEVLQSCSQQTSEADYAEARDRFYGALTTMAGNAELSRLLPLLRVHLIRVQFASILRADDPDWYHDYQDIADAIAAGNKKQAEGAACAHIGRAIRRLRALL</sequence>
<evidence type="ECO:0000259" key="4">
    <source>
        <dbReference type="PROSITE" id="PS50949"/>
    </source>
</evidence>
<protein>
    <submittedName>
        <fullName evidence="5">GntR family transcriptional regulator</fullName>
    </submittedName>
</protein>
<dbReference type="PANTHER" id="PTHR43537:SF24">
    <property type="entry name" value="GLUCONATE OPERON TRANSCRIPTIONAL REPRESSOR"/>
    <property type="match status" value="1"/>
</dbReference>